<dbReference type="PANTHER" id="PTHR43584:SF8">
    <property type="entry name" value="N-ACETYLMURAMATE ALPHA-1-PHOSPHATE URIDYLYLTRANSFERASE"/>
    <property type="match status" value="1"/>
</dbReference>
<proteinExistence type="predicted"/>
<reference evidence="4 5" key="1">
    <citation type="journal article" date="2016" name="Nat. Commun.">
        <title>Thousands of microbial genomes shed light on interconnected biogeochemical processes in an aquifer system.</title>
        <authorList>
            <person name="Anantharaman K."/>
            <person name="Brown C.T."/>
            <person name="Hug L.A."/>
            <person name="Sharon I."/>
            <person name="Castelle C.J."/>
            <person name="Probst A.J."/>
            <person name="Thomas B.C."/>
            <person name="Singh A."/>
            <person name="Wilkins M.J."/>
            <person name="Karaoz U."/>
            <person name="Brodie E.L."/>
            <person name="Williams K.H."/>
            <person name="Hubbard S.S."/>
            <person name="Banfield J.F."/>
        </authorList>
    </citation>
    <scope>NUCLEOTIDE SEQUENCE [LARGE SCALE GENOMIC DNA]</scope>
</reference>
<dbReference type="InterPro" id="IPR011004">
    <property type="entry name" value="Trimer_LpxA-like_sf"/>
</dbReference>
<name>A0A1G2BM26_9BACT</name>
<evidence type="ECO:0000313" key="5">
    <source>
        <dbReference type="Proteomes" id="UP000177817"/>
    </source>
</evidence>
<evidence type="ECO:0000256" key="1">
    <source>
        <dbReference type="ARBA" id="ARBA00022679"/>
    </source>
</evidence>
<dbReference type="GO" id="GO:0016779">
    <property type="term" value="F:nucleotidyltransferase activity"/>
    <property type="evidence" value="ECO:0007669"/>
    <property type="project" value="UniProtKB-ARBA"/>
</dbReference>
<organism evidence="4 5">
    <name type="scientific">Candidatus Komeilibacteria bacterium RIFCSPHIGHO2_01_FULL_52_14</name>
    <dbReference type="NCBI Taxonomy" id="1798549"/>
    <lineage>
        <taxon>Bacteria</taxon>
        <taxon>Candidatus Komeiliibacteriota</taxon>
    </lineage>
</organism>
<sequence>MELKDISYYLDLTKFQYRDLFENMEYVYDFIQRIPAYIDAHLKPGIYGKVMPGAFVGDNVYLGKGSVVQPGAWVHGPAIIGENCEIRHGAYVGAHTLTGDRVVIGHASEVGSAVFLNDSRAPHFAFVGHSVLGNFVNLGAGTKLSNLKVAFDNIKIQGQDTGLIKFGAIIGDYSSLGCNTVTQPGALIGKNVYSYPLGLIRGFIPSNRIVKVRSIQEEVEHDIVRKQ</sequence>
<dbReference type="AlphaFoldDB" id="A0A1G2BM26"/>
<keyword evidence="2" id="KW-0012">Acyltransferase</keyword>
<comment type="caution">
    <text evidence="4">The sequence shown here is derived from an EMBL/GenBank/DDBJ whole genome shotgun (WGS) entry which is preliminary data.</text>
</comment>
<dbReference type="SUPFAM" id="SSF51161">
    <property type="entry name" value="Trimeric LpxA-like enzymes"/>
    <property type="match status" value="1"/>
</dbReference>
<accession>A0A1G2BM26</accession>
<dbReference type="Gene3D" id="2.160.10.10">
    <property type="entry name" value="Hexapeptide repeat proteins"/>
    <property type="match status" value="1"/>
</dbReference>
<dbReference type="Proteomes" id="UP000177817">
    <property type="component" value="Unassembled WGS sequence"/>
</dbReference>
<feature type="domain" description="Mannose-1-phosphate guanyltransferase C-terminal" evidence="3">
    <location>
        <begin position="75"/>
        <end position="157"/>
    </location>
</feature>
<dbReference type="PANTHER" id="PTHR43584">
    <property type="entry name" value="NUCLEOTIDYL TRANSFERASE"/>
    <property type="match status" value="1"/>
</dbReference>
<keyword evidence="1" id="KW-0808">Transferase</keyword>
<dbReference type="InterPro" id="IPR056729">
    <property type="entry name" value="GMPPB_C"/>
</dbReference>
<dbReference type="GO" id="GO:0016746">
    <property type="term" value="F:acyltransferase activity"/>
    <property type="evidence" value="ECO:0007669"/>
    <property type="project" value="UniProtKB-KW"/>
</dbReference>
<protein>
    <recommendedName>
        <fullName evidence="3">Mannose-1-phosphate guanyltransferase C-terminal domain-containing protein</fullName>
    </recommendedName>
</protein>
<evidence type="ECO:0000256" key="2">
    <source>
        <dbReference type="ARBA" id="ARBA00023315"/>
    </source>
</evidence>
<dbReference type="EMBL" id="MHKK01000015">
    <property type="protein sequence ID" value="OGY90211.1"/>
    <property type="molecule type" value="Genomic_DNA"/>
</dbReference>
<gene>
    <name evidence="4" type="ORF">A2677_04255</name>
</gene>
<dbReference type="Pfam" id="PF25087">
    <property type="entry name" value="GMPPB_C"/>
    <property type="match status" value="1"/>
</dbReference>
<evidence type="ECO:0000313" key="4">
    <source>
        <dbReference type="EMBL" id="OGY90211.1"/>
    </source>
</evidence>
<dbReference type="InterPro" id="IPR050065">
    <property type="entry name" value="GlmU-like"/>
</dbReference>
<evidence type="ECO:0000259" key="3">
    <source>
        <dbReference type="Pfam" id="PF25087"/>
    </source>
</evidence>